<dbReference type="OMA" id="MNFPKMS"/>
<dbReference type="OrthoDB" id="1872350at2759"/>
<feature type="signal peptide" evidence="1">
    <location>
        <begin position="1"/>
        <end position="27"/>
    </location>
</feature>
<dbReference type="GO" id="GO:0006952">
    <property type="term" value="P:defense response"/>
    <property type="evidence" value="ECO:0007669"/>
    <property type="project" value="InterPro"/>
</dbReference>
<evidence type="ECO:0000313" key="2">
    <source>
        <dbReference type="EMBL" id="OVA08797.1"/>
    </source>
</evidence>
<organism evidence="2 3">
    <name type="scientific">Macleaya cordata</name>
    <name type="common">Five-seeded plume-poppy</name>
    <name type="synonym">Bocconia cordata</name>
    <dbReference type="NCBI Taxonomy" id="56857"/>
    <lineage>
        <taxon>Eukaryota</taxon>
        <taxon>Viridiplantae</taxon>
        <taxon>Streptophyta</taxon>
        <taxon>Embryophyta</taxon>
        <taxon>Tracheophyta</taxon>
        <taxon>Spermatophyta</taxon>
        <taxon>Magnoliopsida</taxon>
        <taxon>Ranunculales</taxon>
        <taxon>Papaveraceae</taxon>
        <taxon>Papaveroideae</taxon>
        <taxon>Macleaya</taxon>
    </lineage>
</organism>
<feature type="chain" id="PRO_5012057993" description="Transmembrane protein" evidence="1">
    <location>
        <begin position="28"/>
        <end position="74"/>
    </location>
</feature>
<proteinExistence type="predicted"/>
<sequence length="74" mass="7912">MNTKQAITFLFVLIIGVAIISQGCVEASRVLSSEDFASSNHLATYPSVYEKAKTTMVCWLGRLASGPSPRGPGH</sequence>
<evidence type="ECO:0008006" key="4">
    <source>
        <dbReference type="Google" id="ProtNLM"/>
    </source>
</evidence>
<reference evidence="2 3" key="1">
    <citation type="journal article" date="2017" name="Mol. Plant">
        <title>The Genome of Medicinal Plant Macleaya cordata Provides New Insights into Benzylisoquinoline Alkaloids Metabolism.</title>
        <authorList>
            <person name="Liu X."/>
            <person name="Liu Y."/>
            <person name="Huang P."/>
            <person name="Ma Y."/>
            <person name="Qing Z."/>
            <person name="Tang Q."/>
            <person name="Cao H."/>
            <person name="Cheng P."/>
            <person name="Zheng Y."/>
            <person name="Yuan Z."/>
            <person name="Zhou Y."/>
            <person name="Liu J."/>
            <person name="Tang Z."/>
            <person name="Zhuo Y."/>
            <person name="Zhang Y."/>
            <person name="Yu L."/>
            <person name="Huang J."/>
            <person name="Yang P."/>
            <person name="Peng Q."/>
            <person name="Zhang J."/>
            <person name="Jiang W."/>
            <person name="Zhang Z."/>
            <person name="Lin K."/>
            <person name="Ro D.K."/>
            <person name="Chen X."/>
            <person name="Xiong X."/>
            <person name="Shang Y."/>
            <person name="Huang S."/>
            <person name="Zeng J."/>
        </authorList>
    </citation>
    <scope>NUCLEOTIDE SEQUENCE [LARGE SCALE GENOMIC DNA]</scope>
    <source>
        <strain evidence="3">cv. BLH2017</strain>
        <tissue evidence="2">Root</tissue>
    </source>
</reference>
<comment type="caution">
    <text evidence="2">The sequence shown here is derived from an EMBL/GenBank/DDBJ whole genome shotgun (WGS) entry which is preliminary data.</text>
</comment>
<accession>A0A200QEG5</accession>
<dbReference type="Proteomes" id="UP000195402">
    <property type="component" value="Unassembled WGS sequence"/>
</dbReference>
<dbReference type="PANTHER" id="PTHR37245">
    <property type="entry name" value="PAMP-INDUCED SECRETED PEPTIDE 1"/>
    <property type="match status" value="1"/>
</dbReference>
<dbReference type="AlphaFoldDB" id="A0A200QEG5"/>
<protein>
    <recommendedName>
        <fullName evidence="4">Transmembrane protein</fullName>
    </recommendedName>
</protein>
<name>A0A200QEG5_MACCD</name>
<dbReference type="PANTHER" id="PTHR37245:SF4">
    <property type="entry name" value="PAMP-INDUCED SECRETED PEPTIDE 1"/>
    <property type="match status" value="1"/>
</dbReference>
<dbReference type="PROSITE" id="PS51257">
    <property type="entry name" value="PROKAR_LIPOPROTEIN"/>
    <property type="match status" value="1"/>
</dbReference>
<evidence type="ECO:0000256" key="1">
    <source>
        <dbReference type="SAM" id="SignalP"/>
    </source>
</evidence>
<dbReference type="InParanoid" id="A0A200QEG5"/>
<dbReference type="EMBL" id="MVGT01002266">
    <property type="protein sequence ID" value="OVA08797.1"/>
    <property type="molecule type" value="Genomic_DNA"/>
</dbReference>
<keyword evidence="1" id="KW-0732">Signal</keyword>
<dbReference type="InterPro" id="IPR040273">
    <property type="entry name" value="PIP1"/>
</dbReference>
<keyword evidence="3" id="KW-1185">Reference proteome</keyword>
<gene>
    <name evidence="2" type="ORF">BVC80_8801g24</name>
</gene>
<evidence type="ECO:0000313" key="3">
    <source>
        <dbReference type="Proteomes" id="UP000195402"/>
    </source>
</evidence>